<keyword evidence="4" id="KW-1185">Reference proteome</keyword>
<reference evidence="3 4" key="1">
    <citation type="submission" date="2018-09" db="EMBL/GenBank/DDBJ databases">
        <title>Characterization of the phylogenetic diversity of five novel species belonging to the genus Bifidobacterium.</title>
        <authorList>
            <person name="Lugli G.A."/>
            <person name="Duranti S."/>
            <person name="Milani C."/>
        </authorList>
    </citation>
    <scope>NUCLEOTIDE SEQUENCE [LARGE SCALE GENOMIC DNA]</scope>
    <source>
        <strain evidence="3 4">2033B</strain>
    </source>
</reference>
<feature type="chain" id="PRO_5019114272" description="DUF4418 domain-containing protein" evidence="2">
    <location>
        <begin position="29"/>
        <end position="141"/>
    </location>
</feature>
<organism evidence="3 4">
    <name type="scientific">Bifidobacterium samirii</name>
    <dbReference type="NCBI Taxonomy" id="2306974"/>
    <lineage>
        <taxon>Bacteria</taxon>
        <taxon>Bacillati</taxon>
        <taxon>Actinomycetota</taxon>
        <taxon>Actinomycetes</taxon>
        <taxon>Bifidobacteriales</taxon>
        <taxon>Bifidobacteriaceae</taxon>
        <taxon>Bifidobacterium</taxon>
    </lineage>
</organism>
<comment type="caution">
    <text evidence="3">The sequence shown here is derived from an EMBL/GenBank/DDBJ whole genome shotgun (WGS) entry which is preliminary data.</text>
</comment>
<dbReference type="Proteomes" id="UP000287470">
    <property type="component" value="Unassembled WGS sequence"/>
</dbReference>
<accession>A0A430FU15</accession>
<keyword evidence="1" id="KW-0472">Membrane</keyword>
<dbReference type="Pfam" id="PF14387">
    <property type="entry name" value="DUF4418"/>
    <property type="match status" value="1"/>
</dbReference>
<dbReference type="RefSeq" id="WP_125968353.1">
    <property type="nucleotide sequence ID" value="NZ_QXGK01000009.1"/>
</dbReference>
<sequence>MTRIPFTALPAVAFGALAAIAPQTFAHACQGHDTPGACHYAQQAATGIGVAMLAIGVIALFARPAMRAGLNAAAAVIALLLIAVPTVLIGVCPGAMMHCRMVMLPTLIVVGALAAICCLIAAWADLRADRADRARTALAAA</sequence>
<evidence type="ECO:0000313" key="3">
    <source>
        <dbReference type="EMBL" id="RSX56555.1"/>
    </source>
</evidence>
<evidence type="ECO:0000313" key="4">
    <source>
        <dbReference type="Proteomes" id="UP000287470"/>
    </source>
</evidence>
<dbReference type="OrthoDB" id="3239888at2"/>
<keyword evidence="1" id="KW-0812">Transmembrane</keyword>
<feature type="signal peptide" evidence="2">
    <location>
        <begin position="1"/>
        <end position="28"/>
    </location>
</feature>
<evidence type="ECO:0008006" key="5">
    <source>
        <dbReference type="Google" id="ProtNLM"/>
    </source>
</evidence>
<feature type="transmembrane region" description="Helical" evidence="1">
    <location>
        <begin position="44"/>
        <end position="62"/>
    </location>
</feature>
<keyword evidence="1" id="KW-1133">Transmembrane helix</keyword>
<dbReference type="EMBL" id="QXGK01000009">
    <property type="protein sequence ID" value="RSX56555.1"/>
    <property type="molecule type" value="Genomic_DNA"/>
</dbReference>
<dbReference type="InterPro" id="IPR025531">
    <property type="entry name" value="DUF4418"/>
</dbReference>
<evidence type="ECO:0000256" key="1">
    <source>
        <dbReference type="SAM" id="Phobius"/>
    </source>
</evidence>
<evidence type="ECO:0000256" key="2">
    <source>
        <dbReference type="SAM" id="SignalP"/>
    </source>
</evidence>
<proteinExistence type="predicted"/>
<feature type="transmembrane region" description="Helical" evidence="1">
    <location>
        <begin position="102"/>
        <end position="124"/>
    </location>
</feature>
<dbReference type="AlphaFoldDB" id="A0A430FU15"/>
<gene>
    <name evidence="3" type="ORF">D2E24_1100</name>
</gene>
<feature type="transmembrane region" description="Helical" evidence="1">
    <location>
        <begin position="74"/>
        <end position="96"/>
    </location>
</feature>
<protein>
    <recommendedName>
        <fullName evidence="5">DUF4418 domain-containing protein</fullName>
    </recommendedName>
</protein>
<keyword evidence="2" id="KW-0732">Signal</keyword>
<name>A0A430FU15_9BIFI</name>